<dbReference type="InterPro" id="IPR016873">
    <property type="entry name" value="Caps_polysacc_synth_BcbE_prd"/>
</dbReference>
<evidence type="ECO:0008006" key="2">
    <source>
        <dbReference type="Google" id="ProtNLM"/>
    </source>
</evidence>
<proteinExistence type="predicted"/>
<dbReference type="Gene3D" id="3.90.550.10">
    <property type="entry name" value="Spore Coat Polysaccharide Biosynthesis Protein SpsA, Chain A"/>
    <property type="match status" value="1"/>
</dbReference>
<reference evidence="1" key="1">
    <citation type="submission" date="2020-08" db="EMBL/GenBank/DDBJ databases">
        <title>Genetic structure, function and evolution of capsule biosynthesis loci in Vibrio parahaemolyticus.</title>
        <authorList>
            <person name="Li L."/>
            <person name="Bian S."/>
        </authorList>
    </citation>
    <scope>NUCLEOTIDE SEQUENCE</scope>
    <source>
        <strain evidence="1">VP315</strain>
    </source>
</reference>
<dbReference type="PIRSF" id="PIRSF028162">
    <property type="entry name" value="BcbE_prd"/>
    <property type="match status" value="1"/>
</dbReference>
<evidence type="ECO:0000313" key="1">
    <source>
        <dbReference type="EMBL" id="QOS18737.1"/>
    </source>
</evidence>
<accession>A0A7M1VUP5</accession>
<dbReference type="SUPFAM" id="SSF53448">
    <property type="entry name" value="Nucleotide-diphospho-sugar transferases"/>
    <property type="match status" value="1"/>
</dbReference>
<dbReference type="EMBL" id="MT898114">
    <property type="protein sequence ID" value="QOS18737.1"/>
    <property type="molecule type" value="Genomic_DNA"/>
</dbReference>
<organism evidence="1">
    <name type="scientific">Vibrio parahaemolyticus</name>
    <dbReference type="NCBI Taxonomy" id="670"/>
    <lineage>
        <taxon>Bacteria</taxon>
        <taxon>Pseudomonadati</taxon>
        <taxon>Pseudomonadota</taxon>
        <taxon>Gammaproteobacteria</taxon>
        <taxon>Vibrionales</taxon>
        <taxon>Vibrionaceae</taxon>
        <taxon>Vibrio</taxon>
    </lineage>
</organism>
<name>A0A7M1VUP5_VIBPH</name>
<protein>
    <recommendedName>
        <fullName evidence="2">WcnJ</fullName>
    </recommendedName>
</protein>
<dbReference type="InterPro" id="IPR029044">
    <property type="entry name" value="Nucleotide-diphossugar_trans"/>
</dbReference>
<sequence length="237" mass="27659">MSSRFFKAGYDRPKYMLEAHGKTLFEHSVESFKSYFFECQFLFIIKDQYQTKEFVEAKAKKMGIKRFYIVSLSEDTRGQGETVALGLEKFKSSTGDYDGAITIFNIDTFRPGFNFPQIINHCNGYLEVFEGDGNNWSFAEPESKNSTKVIRTAEKKAISNLCSTGLYYFDSIDLYFEAYETYKSMPKENWEKGELYIAPMYNCLIENGYDIHYDKITREDVIFCGVPDEYINFVKRK</sequence>
<gene>
    <name evidence="1" type="ORF">VP315_00011</name>
</gene>
<dbReference type="AlphaFoldDB" id="A0A7M1VUP5"/>